<dbReference type="EMBL" id="CANI01000019">
    <property type="protein sequence ID" value="CCM75762.1"/>
    <property type="molecule type" value="Genomic_DNA"/>
</dbReference>
<dbReference type="PIRSF" id="PIRSF006487">
    <property type="entry name" value="GcvT"/>
    <property type="match status" value="1"/>
</dbReference>
<evidence type="ECO:0000259" key="9">
    <source>
        <dbReference type="Pfam" id="PF08669"/>
    </source>
</evidence>
<organism evidence="10 11">
    <name type="scientific">Rhizobium mesoamericanum STM3625</name>
    <dbReference type="NCBI Taxonomy" id="1211777"/>
    <lineage>
        <taxon>Bacteria</taxon>
        <taxon>Pseudomonadati</taxon>
        <taxon>Pseudomonadota</taxon>
        <taxon>Alphaproteobacteria</taxon>
        <taxon>Hyphomicrobiales</taxon>
        <taxon>Rhizobiaceae</taxon>
        <taxon>Rhizobium/Agrobacterium group</taxon>
        <taxon>Rhizobium</taxon>
    </lineage>
</organism>
<dbReference type="Gene3D" id="3.30.1360.120">
    <property type="entry name" value="Probable tRNA modification gtpase trme, domain 1"/>
    <property type="match status" value="1"/>
</dbReference>
<dbReference type="InterPro" id="IPR028896">
    <property type="entry name" value="GcvT/YgfZ/DmdA"/>
</dbReference>
<dbReference type="Gene3D" id="4.10.1250.10">
    <property type="entry name" value="Aminomethyltransferase fragment"/>
    <property type="match status" value="1"/>
</dbReference>
<evidence type="ECO:0000259" key="8">
    <source>
        <dbReference type="Pfam" id="PF01571"/>
    </source>
</evidence>
<gene>
    <name evidence="10" type="primary">gcvT</name>
    <name evidence="10" type="ORF">BN77_2938</name>
</gene>
<comment type="similarity">
    <text evidence="1">Belongs to the GcvT family.</text>
</comment>
<dbReference type="NCBIfam" id="NF010093">
    <property type="entry name" value="PRK13579.1"/>
    <property type="match status" value="1"/>
</dbReference>
<dbReference type="STRING" id="1211777.BN77_2938"/>
<dbReference type="Pfam" id="PF01571">
    <property type="entry name" value="GCV_T"/>
    <property type="match status" value="1"/>
</dbReference>
<dbReference type="GO" id="GO:0032259">
    <property type="term" value="P:methylation"/>
    <property type="evidence" value="ECO:0007669"/>
    <property type="project" value="UniProtKB-KW"/>
</dbReference>
<keyword evidence="11" id="KW-1185">Reference proteome</keyword>
<dbReference type="NCBIfam" id="TIGR00528">
    <property type="entry name" value="gcvT"/>
    <property type="match status" value="1"/>
</dbReference>
<name>K0PWS1_9HYPH</name>
<dbReference type="InterPro" id="IPR006223">
    <property type="entry name" value="GcvT"/>
</dbReference>
<dbReference type="Pfam" id="PF08669">
    <property type="entry name" value="GCV_T_C"/>
    <property type="match status" value="1"/>
</dbReference>
<dbReference type="GO" id="GO:0008168">
    <property type="term" value="F:methyltransferase activity"/>
    <property type="evidence" value="ECO:0007669"/>
    <property type="project" value="UniProtKB-KW"/>
</dbReference>
<evidence type="ECO:0000256" key="4">
    <source>
        <dbReference type="ARBA" id="ARBA00022679"/>
    </source>
</evidence>
<dbReference type="PANTHER" id="PTHR43757">
    <property type="entry name" value="AMINOMETHYLTRANSFERASE"/>
    <property type="match status" value="1"/>
</dbReference>
<evidence type="ECO:0000256" key="1">
    <source>
        <dbReference type="ARBA" id="ARBA00008609"/>
    </source>
</evidence>
<dbReference type="GO" id="GO:0005960">
    <property type="term" value="C:glycine cleavage complex"/>
    <property type="evidence" value="ECO:0007669"/>
    <property type="project" value="InterPro"/>
</dbReference>
<evidence type="ECO:0000256" key="7">
    <source>
        <dbReference type="PIRSR" id="PIRSR006487-1"/>
    </source>
</evidence>
<dbReference type="SUPFAM" id="SSF103025">
    <property type="entry name" value="Folate-binding domain"/>
    <property type="match status" value="1"/>
</dbReference>
<dbReference type="InterPro" id="IPR029043">
    <property type="entry name" value="GcvT/YgfZ_C"/>
</dbReference>
<reference evidence="10 11" key="1">
    <citation type="journal article" date="2013" name="Genome Announc.">
        <title>Draft Genome Sequence of Rhizobium mesoamericanum STM3625, a Nitrogen-Fixing Symbiont of Mimosa pudica Isolated in French Guiana (South America).</title>
        <authorList>
            <person name="Moulin L."/>
            <person name="Mornico D."/>
            <person name="Melkonian R."/>
            <person name="Klonowska A."/>
        </authorList>
    </citation>
    <scope>NUCLEOTIDE SEQUENCE [LARGE SCALE GENOMIC DNA]</scope>
    <source>
        <strain evidence="10 11">STM3625</strain>
    </source>
</reference>
<dbReference type="NCBIfam" id="NF001567">
    <property type="entry name" value="PRK00389.1"/>
    <property type="match status" value="1"/>
</dbReference>
<dbReference type="GO" id="GO:0006546">
    <property type="term" value="P:glycine catabolic process"/>
    <property type="evidence" value="ECO:0007669"/>
    <property type="project" value="InterPro"/>
</dbReference>
<feature type="domain" description="GCVT N-terminal" evidence="8">
    <location>
        <begin position="23"/>
        <end position="275"/>
    </location>
</feature>
<evidence type="ECO:0000256" key="6">
    <source>
        <dbReference type="ARBA" id="ARBA00047665"/>
    </source>
</evidence>
<keyword evidence="10" id="KW-0489">Methyltransferase</keyword>
<dbReference type="EC" id="2.1.2.10" evidence="2"/>
<dbReference type="InterPro" id="IPR006222">
    <property type="entry name" value="GCVT_N"/>
</dbReference>
<dbReference type="Gene3D" id="2.40.30.110">
    <property type="entry name" value="Aminomethyltransferase beta-barrel domains"/>
    <property type="match status" value="1"/>
</dbReference>
<dbReference type="eggNOG" id="COG0404">
    <property type="taxonomic scope" value="Bacteria"/>
</dbReference>
<evidence type="ECO:0000256" key="3">
    <source>
        <dbReference type="ARBA" id="ARBA00022576"/>
    </source>
</evidence>
<dbReference type="InterPro" id="IPR027266">
    <property type="entry name" value="TrmE/GcvT-like"/>
</dbReference>
<evidence type="ECO:0000313" key="10">
    <source>
        <dbReference type="EMBL" id="CCM75762.1"/>
    </source>
</evidence>
<dbReference type="PANTHER" id="PTHR43757:SF2">
    <property type="entry name" value="AMINOMETHYLTRANSFERASE, MITOCHONDRIAL"/>
    <property type="match status" value="1"/>
</dbReference>
<protein>
    <recommendedName>
        <fullName evidence="2">aminomethyltransferase</fullName>
        <ecNumber evidence="2">2.1.2.10</ecNumber>
    </recommendedName>
    <alternativeName>
        <fullName evidence="5">Glycine cleavage system T protein</fullName>
    </alternativeName>
</protein>
<accession>K0PWS1</accession>
<dbReference type="GO" id="GO:0008483">
    <property type="term" value="F:transaminase activity"/>
    <property type="evidence" value="ECO:0007669"/>
    <property type="project" value="UniProtKB-KW"/>
</dbReference>
<feature type="domain" description="Aminomethyltransferase C-terminal" evidence="9">
    <location>
        <begin position="303"/>
        <end position="382"/>
    </location>
</feature>
<dbReference type="Proteomes" id="UP000009319">
    <property type="component" value="Unassembled WGS sequence"/>
</dbReference>
<dbReference type="Gene3D" id="3.30.70.1400">
    <property type="entry name" value="Aminomethyltransferase beta-barrel domains"/>
    <property type="match status" value="1"/>
</dbReference>
<comment type="catalytic activity">
    <reaction evidence="6">
        <text>N(6)-[(R)-S(8)-aminomethyldihydrolipoyl]-L-lysyl-[protein] + (6S)-5,6,7,8-tetrahydrofolate = N(6)-[(R)-dihydrolipoyl]-L-lysyl-[protein] + (6R)-5,10-methylene-5,6,7,8-tetrahydrofolate + NH4(+)</text>
        <dbReference type="Rhea" id="RHEA:16945"/>
        <dbReference type="Rhea" id="RHEA-COMP:10475"/>
        <dbReference type="Rhea" id="RHEA-COMP:10492"/>
        <dbReference type="ChEBI" id="CHEBI:15636"/>
        <dbReference type="ChEBI" id="CHEBI:28938"/>
        <dbReference type="ChEBI" id="CHEBI:57453"/>
        <dbReference type="ChEBI" id="CHEBI:83100"/>
        <dbReference type="ChEBI" id="CHEBI:83143"/>
        <dbReference type="EC" id="2.1.2.10"/>
    </reaction>
</comment>
<dbReference type="SUPFAM" id="SSF101790">
    <property type="entry name" value="Aminomethyltransferase beta-barrel domain"/>
    <property type="match status" value="1"/>
</dbReference>
<dbReference type="InterPro" id="IPR013977">
    <property type="entry name" value="GcvT_C"/>
</dbReference>
<proteinExistence type="inferred from homology"/>
<evidence type="ECO:0000256" key="2">
    <source>
        <dbReference type="ARBA" id="ARBA00012616"/>
    </source>
</evidence>
<evidence type="ECO:0000256" key="5">
    <source>
        <dbReference type="ARBA" id="ARBA00031395"/>
    </source>
</evidence>
<dbReference type="GO" id="GO:0004047">
    <property type="term" value="F:aminomethyltransferase activity"/>
    <property type="evidence" value="ECO:0007669"/>
    <property type="project" value="UniProtKB-EC"/>
</dbReference>
<keyword evidence="4 10" id="KW-0808">Transferase</keyword>
<sequence length="389" mass="41793">MEFQAQTPEASLDDTAALKKTPLHALHLSLGARMVPFAGYDMPVQYPAGVMKEHIQTRTSAGLFDVSHMGQVVIKAKSGKYEDAALALECLVPVDILGLGEGRQRYGFFTDENGGILDDLMITHLDDHLFVVVNAACKDADLAHLQKHLGDTCDITLLDRALIALQGPRAVEVLAELWADVAAMKFMDVRHCRLHDVSCLVSRSGYSGEDGFEISIPADKAEDVTKRLLEHPDVQPIGLGARDSLRLEAGLCLYGNDIDTTTTPVEAALEWGIQKVRKTGGARAGGFPGADRILAELERGAARRRVGLRPEGKAPVRGHSKLFADPDGKTEIGEVTSGGFGPTVDGPVAMGYVPVGQAGVGTQVYAEVRGKFLPVTVSTLPFITPTYKR</sequence>
<dbReference type="AlphaFoldDB" id="K0PWS1"/>
<keyword evidence="3" id="KW-0032">Aminotransferase</keyword>
<evidence type="ECO:0000313" key="11">
    <source>
        <dbReference type="Proteomes" id="UP000009319"/>
    </source>
</evidence>
<dbReference type="HOGENOM" id="CLU_007884_10_0_5"/>
<comment type="caution">
    <text evidence="10">The sequence shown here is derived from an EMBL/GenBank/DDBJ whole genome shotgun (WGS) entry which is preliminary data.</text>
</comment>
<feature type="binding site" evidence="7">
    <location>
        <position position="213"/>
    </location>
    <ligand>
        <name>substrate</name>
    </ligand>
</feature>